<comment type="caution">
    <text evidence="1">The sequence shown here is derived from an EMBL/GenBank/DDBJ whole genome shotgun (WGS) entry which is preliminary data.</text>
</comment>
<protein>
    <submittedName>
        <fullName evidence="1">S-adenosyl methyltransferase</fullName>
    </submittedName>
</protein>
<dbReference type="GO" id="GO:0032259">
    <property type="term" value="P:methylation"/>
    <property type="evidence" value="ECO:0007669"/>
    <property type="project" value="UniProtKB-KW"/>
</dbReference>
<reference evidence="1 2" key="1">
    <citation type="submission" date="2018-08" db="EMBL/GenBank/DDBJ databases">
        <title>Sequencing the genomes of 1000 actinobacteria strains.</title>
        <authorList>
            <person name="Klenk H.-P."/>
        </authorList>
    </citation>
    <scope>NUCLEOTIDE SEQUENCE [LARGE SCALE GENOMIC DNA]</scope>
    <source>
        <strain evidence="1 2">DSM 44099</strain>
    </source>
</reference>
<evidence type="ECO:0000313" key="1">
    <source>
        <dbReference type="EMBL" id="REF94105.1"/>
    </source>
</evidence>
<accession>A0A3D9Z9Z1</accession>
<dbReference type="Gene3D" id="3.40.50.150">
    <property type="entry name" value="Vaccinia Virus protein VP39"/>
    <property type="match status" value="1"/>
</dbReference>
<dbReference type="Pfam" id="PF04672">
    <property type="entry name" value="Methyltransf_19"/>
    <property type="match status" value="1"/>
</dbReference>
<gene>
    <name evidence="1" type="ORF">DFJ67_0014</name>
</gene>
<evidence type="ECO:0000313" key="2">
    <source>
        <dbReference type="Proteomes" id="UP000256913"/>
    </source>
</evidence>
<proteinExistence type="predicted"/>
<organism evidence="1 2">
    <name type="scientific">Asanoa ferruginea</name>
    <dbReference type="NCBI Taxonomy" id="53367"/>
    <lineage>
        <taxon>Bacteria</taxon>
        <taxon>Bacillati</taxon>
        <taxon>Actinomycetota</taxon>
        <taxon>Actinomycetes</taxon>
        <taxon>Micromonosporales</taxon>
        <taxon>Micromonosporaceae</taxon>
        <taxon>Asanoa</taxon>
    </lineage>
</organism>
<dbReference type="Proteomes" id="UP000256913">
    <property type="component" value="Unassembled WGS sequence"/>
</dbReference>
<dbReference type="EMBL" id="QUMQ01000001">
    <property type="protein sequence ID" value="REF94105.1"/>
    <property type="molecule type" value="Genomic_DNA"/>
</dbReference>
<dbReference type="SUPFAM" id="SSF53335">
    <property type="entry name" value="S-adenosyl-L-methionine-dependent methyltransferases"/>
    <property type="match status" value="1"/>
</dbReference>
<dbReference type="PIRSF" id="PIRSF017393">
    <property type="entry name" value="MTase_SAV2177"/>
    <property type="match status" value="1"/>
</dbReference>
<keyword evidence="2" id="KW-1185">Reference proteome</keyword>
<dbReference type="GO" id="GO:0008168">
    <property type="term" value="F:methyltransferase activity"/>
    <property type="evidence" value="ECO:0007669"/>
    <property type="project" value="UniProtKB-KW"/>
</dbReference>
<keyword evidence="1" id="KW-0489">Methyltransferase</keyword>
<dbReference type="AlphaFoldDB" id="A0A3D9Z9Z1"/>
<sequence>MLREPQDRASKPATAARIYDYFLGGTYNFEADRQAAQKMIELFPMVRAGARNNRAFLRRAVRHIATAGITQFLDIGSGIPTEGNVHDAVQKIQPGARVAYVDIDPVAVSESLDLLTGNDDATAIRADLREPRSILDHPAVRGMLDFDQPIALLLSAVLHFVPDDKLATDIVETLLDALPAGSYLLLSHGSVEGMPERAQQLEGAKDLYKRDTASLLSPRTREEVLRFFDGLQLVEPGLVWVPQWRPEPGDPTDFIDNPTMSASLGGVAVKS</sequence>
<dbReference type="InterPro" id="IPR006764">
    <property type="entry name" value="SAM_dep_MeTrfase_SAV2177_type"/>
</dbReference>
<name>A0A3D9Z9Z1_9ACTN</name>
<keyword evidence="1" id="KW-0808">Transferase</keyword>
<dbReference type="InterPro" id="IPR029063">
    <property type="entry name" value="SAM-dependent_MTases_sf"/>
</dbReference>